<dbReference type="InterPro" id="IPR014044">
    <property type="entry name" value="CAP_dom"/>
</dbReference>
<dbReference type="InterPro" id="IPR034113">
    <property type="entry name" value="SCP_GAPR1-like"/>
</dbReference>
<gene>
    <name evidence="1" type="ORF">OFUS_LOCUS4053</name>
</gene>
<evidence type="ECO:0000313" key="1">
    <source>
        <dbReference type="EMBL" id="CAH1776924.1"/>
    </source>
</evidence>
<sequence length="291" mass="31371">MNTMMLVSLAVAMAIAVSANPSDRLAELEGLQLENEAVSGVEKRSVSLSQYRTNQLKAHNDKRAIHNAPPLVLDATLNNEAQAYAEYLLSNNKFIHCSDIRDQNIQGIGCDASTSEAGENLAKSGGQVDNYDATAPWYNEVNEYDFCDQGFSEQTGHFTQVVWKGTTKVGFGRAIGAGGTYVVARYLPGGNSGKYYLNVGDAPASLNRAACPPTAPPSTTRIAECQRLAGIFNMNLYYDENTDKPSAHDKPACSLVCDPGNIVFSFNQIEGQLDCEKRDGSTGMCVSNVCT</sequence>
<name>A0A8J1XL49_OWEFU</name>
<organism evidence="1 2">
    <name type="scientific">Owenia fusiformis</name>
    <name type="common">Polychaete worm</name>
    <dbReference type="NCBI Taxonomy" id="6347"/>
    <lineage>
        <taxon>Eukaryota</taxon>
        <taxon>Metazoa</taxon>
        <taxon>Spiralia</taxon>
        <taxon>Lophotrochozoa</taxon>
        <taxon>Annelida</taxon>
        <taxon>Polychaeta</taxon>
        <taxon>Sedentaria</taxon>
        <taxon>Canalipalpata</taxon>
        <taxon>Sabellida</taxon>
        <taxon>Oweniida</taxon>
        <taxon>Oweniidae</taxon>
        <taxon>Owenia</taxon>
    </lineage>
</organism>
<dbReference type="InterPro" id="IPR018244">
    <property type="entry name" value="Allrgn_V5/Tpx1_CS"/>
</dbReference>
<proteinExistence type="predicted"/>
<dbReference type="SMART" id="SM00198">
    <property type="entry name" value="SCP"/>
    <property type="match status" value="1"/>
</dbReference>
<dbReference type="GO" id="GO:0005576">
    <property type="term" value="C:extracellular region"/>
    <property type="evidence" value="ECO:0007669"/>
    <property type="project" value="InterPro"/>
</dbReference>
<evidence type="ECO:0000313" key="2">
    <source>
        <dbReference type="Proteomes" id="UP000749559"/>
    </source>
</evidence>
<dbReference type="OrthoDB" id="337038at2759"/>
<dbReference type="PANTHER" id="PTHR10334">
    <property type="entry name" value="CYSTEINE-RICH SECRETORY PROTEIN-RELATED"/>
    <property type="match status" value="1"/>
</dbReference>
<accession>A0A8J1XL49</accession>
<dbReference type="EMBL" id="CAIIXF020000002">
    <property type="protein sequence ID" value="CAH1776924.1"/>
    <property type="molecule type" value="Genomic_DNA"/>
</dbReference>
<dbReference type="InterPro" id="IPR001283">
    <property type="entry name" value="CRISP-related"/>
</dbReference>
<dbReference type="AlphaFoldDB" id="A0A8J1XL49"/>
<dbReference type="PRINTS" id="PR00837">
    <property type="entry name" value="V5TPXLIKE"/>
</dbReference>
<keyword evidence="2" id="KW-1185">Reference proteome</keyword>
<protein>
    <submittedName>
        <fullName evidence="1">Uncharacterized protein</fullName>
    </submittedName>
</protein>
<dbReference type="SUPFAM" id="SSF55797">
    <property type="entry name" value="PR-1-like"/>
    <property type="match status" value="1"/>
</dbReference>
<dbReference type="Proteomes" id="UP000749559">
    <property type="component" value="Unassembled WGS sequence"/>
</dbReference>
<dbReference type="CDD" id="cd05382">
    <property type="entry name" value="CAP_GAPR1-like"/>
    <property type="match status" value="1"/>
</dbReference>
<reference evidence="1" key="1">
    <citation type="submission" date="2022-03" db="EMBL/GenBank/DDBJ databases">
        <authorList>
            <person name="Martin C."/>
        </authorList>
    </citation>
    <scope>NUCLEOTIDE SEQUENCE</scope>
</reference>
<dbReference type="Gene3D" id="3.40.33.10">
    <property type="entry name" value="CAP"/>
    <property type="match status" value="1"/>
</dbReference>
<dbReference type="PROSITE" id="PS01009">
    <property type="entry name" value="CRISP_1"/>
    <property type="match status" value="1"/>
</dbReference>
<dbReference type="InterPro" id="IPR035940">
    <property type="entry name" value="CAP_sf"/>
</dbReference>
<dbReference type="Pfam" id="PF00188">
    <property type="entry name" value="CAP"/>
    <property type="match status" value="1"/>
</dbReference>
<comment type="caution">
    <text evidence="1">The sequence shown here is derived from an EMBL/GenBank/DDBJ whole genome shotgun (WGS) entry which is preliminary data.</text>
</comment>